<dbReference type="PROSITE" id="PS51257">
    <property type="entry name" value="PROKAR_LIPOPROTEIN"/>
    <property type="match status" value="1"/>
</dbReference>
<evidence type="ECO:0000313" key="1">
    <source>
        <dbReference type="EMBL" id="GEA60177.1"/>
    </source>
</evidence>
<dbReference type="AlphaFoldDB" id="A0A4Y3ILF6"/>
<accession>A0A4Y3ILF6</accession>
<gene>
    <name evidence="1" type="ORF">VCO01S_13700</name>
</gene>
<protein>
    <submittedName>
        <fullName evidence="1">Uncharacterized protein</fullName>
    </submittedName>
</protein>
<comment type="caution">
    <text evidence="1">The sequence shown here is derived from an EMBL/GenBank/DDBJ whole genome shotgun (WGS) entry which is preliminary data.</text>
</comment>
<keyword evidence="2" id="KW-1185">Reference proteome</keyword>
<dbReference type="RefSeq" id="WP_141270619.1">
    <property type="nucleotide sequence ID" value="NZ_BJLH01000005.1"/>
</dbReference>
<dbReference type="Proteomes" id="UP000318242">
    <property type="component" value="Unassembled WGS sequence"/>
</dbReference>
<name>A0A4Y3ILF6_9VIBR</name>
<sequence length="94" mass="9852">MKYLGLVVFIGLLSGCGGGSDSSNSSGGDVVSADDFKKNFETVVDSDTGVTYQQFTVEEGSKTTISLKDSEVFTLASSDKISEKLVVKGSLTIK</sequence>
<proteinExistence type="predicted"/>
<evidence type="ECO:0000313" key="2">
    <source>
        <dbReference type="Proteomes" id="UP000318242"/>
    </source>
</evidence>
<reference evidence="1 2" key="1">
    <citation type="submission" date="2019-06" db="EMBL/GenBank/DDBJ databases">
        <title>Whole genome shotgun sequence of Vibrio comitans NBRC 102076.</title>
        <authorList>
            <person name="Hosoyama A."/>
            <person name="Uohara A."/>
            <person name="Ohji S."/>
            <person name="Ichikawa N."/>
        </authorList>
    </citation>
    <scope>NUCLEOTIDE SEQUENCE [LARGE SCALE GENOMIC DNA]</scope>
    <source>
        <strain evidence="1 2">NBRC 102076</strain>
    </source>
</reference>
<dbReference type="EMBL" id="BJLH01000005">
    <property type="protein sequence ID" value="GEA60177.1"/>
    <property type="molecule type" value="Genomic_DNA"/>
</dbReference>
<organism evidence="1 2">
    <name type="scientific">Vibrio comitans NBRC 102076</name>
    <dbReference type="NCBI Taxonomy" id="1219078"/>
    <lineage>
        <taxon>Bacteria</taxon>
        <taxon>Pseudomonadati</taxon>
        <taxon>Pseudomonadota</taxon>
        <taxon>Gammaproteobacteria</taxon>
        <taxon>Vibrionales</taxon>
        <taxon>Vibrionaceae</taxon>
        <taxon>Vibrio</taxon>
    </lineage>
</organism>